<evidence type="ECO:0000313" key="1">
    <source>
        <dbReference type="EMBL" id="CEI67886.1"/>
    </source>
</evidence>
<accession>A0A2L2TUM2</accession>
<reference evidence="2" key="1">
    <citation type="submission" date="2014-10" db="EMBL/GenBank/DDBJ databases">
        <authorList>
            <person name="King R."/>
        </authorList>
    </citation>
    <scope>NUCLEOTIDE SEQUENCE [LARGE SCALE GENOMIC DNA]</scope>
    <source>
        <strain evidence="2">A3/5</strain>
    </source>
</reference>
<sequence>MNIGDVVKIGNVATPIESEPTADVKDIVGDFISVKPDLIKIFFSTFDKDNKRQVPDEPDIKLLPRQILRPGVTENDQFDQCSNSGQDFQILDKQVGMMDISYSVAWQIGRTLALGDQAFVSSLARLRSIIRQRAMKDSKIKVVTKTGPSDNSYRSKKNVLKSLQDTIERLQQIQNPTPPDSDGDGDVGNEFRPGGAIKQAFNVFYMGKDKNMYNETNDPVSTDWIVDCMFLDRVPAHYLISDPSHIPLEALRYFYIDRNWLDAMVDGALSLANHMGQDMDRAAIKWGINQFLKHTPEQQTHRPQVPTYGFYLRSDLVTMYPDLRVTTKGDDTCHAPLLRHEILTDGVMLGLLD</sequence>
<evidence type="ECO:0000313" key="2">
    <source>
        <dbReference type="Proteomes" id="UP000245910"/>
    </source>
</evidence>
<dbReference type="EMBL" id="LN649231">
    <property type="protein sequence ID" value="CEI67886.1"/>
    <property type="molecule type" value="Genomic_DNA"/>
</dbReference>
<name>A0A2L2TUM2_9HYPO</name>
<protein>
    <submittedName>
        <fullName evidence="1">Uncharacterized protein</fullName>
    </submittedName>
</protein>
<proteinExistence type="predicted"/>
<dbReference type="STRING" id="56646.A0A2L2TUM2"/>
<dbReference type="AlphaFoldDB" id="A0A2L2TUM2"/>
<keyword evidence="2" id="KW-1185">Reference proteome</keyword>
<dbReference type="Proteomes" id="UP000245910">
    <property type="component" value="Chromosome III"/>
</dbReference>
<organism evidence="1 2">
    <name type="scientific">Fusarium venenatum</name>
    <dbReference type="NCBI Taxonomy" id="56646"/>
    <lineage>
        <taxon>Eukaryota</taxon>
        <taxon>Fungi</taxon>
        <taxon>Dikarya</taxon>
        <taxon>Ascomycota</taxon>
        <taxon>Pezizomycotina</taxon>
        <taxon>Sordariomycetes</taxon>
        <taxon>Hypocreomycetidae</taxon>
        <taxon>Hypocreales</taxon>
        <taxon>Nectriaceae</taxon>
        <taxon>Fusarium</taxon>
    </lineage>
</organism>